<dbReference type="EMBL" id="WMKA01000052">
    <property type="protein sequence ID" value="MTG90522.1"/>
    <property type="molecule type" value="Genomic_DNA"/>
</dbReference>
<dbReference type="GO" id="GO:0006979">
    <property type="term" value="P:response to oxidative stress"/>
    <property type="evidence" value="ECO:0007669"/>
    <property type="project" value="InterPro"/>
</dbReference>
<dbReference type="GO" id="GO:0020037">
    <property type="term" value="F:heme binding"/>
    <property type="evidence" value="ECO:0007669"/>
    <property type="project" value="InterPro"/>
</dbReference>
<organism evidence="6 7">
    <name type="scientific">Cellulosimicrobium composti</name>
    <dbReference type="NCBI Taxonomy" id="2672572"/>
    <lineage>
        <taxon>Bacteria</taxon>
        <taxon>Bacillati</taxon>
        <taxon>Actinomycetota</taxon>
        <taxon>Actinomycetes</taxon>
        <taxon>Micrococcales</taxon>
        <taxon>Promicromonosporaceae</taxon>
        <taxon>Cellulosimicrobium</taxon>
    </lineage>
</organism>
<dbReference type="InterPro" id="IPR018511">
    <property type="entry name" value="Hemolysin-typ_Ca-bd_CS"/>
</dbReference>
<comment type="caution">
    <text evidence="6">The sequence shown here is derived from an EMBL/GenBank/DDBJ whole genome shotgun (WGS) entry which is preliminary data.</text>
</comment>
<dbReference type="PROSITE" id="PS50292">
    <property type="entry name" value="PEROXIDASE_3"/>
    <property type="match status" value="1"/>
</dbReference>
<keyword evidence="2" id="KW-0964">Secreted</keyword>
<feature type="signal peptide" evidence="5">
    <location>
        <begin position="1"/>
        <end position="40"/>
    </location>
</feature>
<name>A0A6N7ZM74_9MICO</name>
<accession>A0A6N7ZM74</accession>
<dbReference type="SUPFAM" id="SSF48113">
    <property type="entry name" value="Heme-dependent peroxidases"/>
    <property type="match status" value="2"/>
</dbReference>
<dbReference type="Pfam" id="PF04122">
    <property type="entry name" value="CW_binding_2"/>
    <property type="match status" value="3"/>
</dbReference>
<dbReference type="PRINTS" id="PR00313">
    <property type="entry name" value="CABNDNGRPT"/>
</dbReference>
<reference evidence="6 7" key="1">
    <citation type="submission" date="2019-11" db="EMBL/GenBank/DDBJ databases">
        <title>Cellulosimicrobium composti sp. nov. isolated from a compost.</title>
        <authorList>
            <person name="Yang Y."/>
        </authorList>
    </citation>
    <scope>NUCLEOTIDE SEQUENCE [LARGE SCALE GENOMIC DNA]</scope>
    <source>
        <strain evidence="6 7">BIT-GX5</strain>
    </source>
</reference>
<dbReference type="InterPro" id="IPR010255">
    <property type="entry name" value="Haem_peroxidase_sf"/>
</dbReference>
<gene>
    <name evidence="6" type="ORF">GJV82_16495</name>
</gene>
<dbReference type="InterPro" id="IPR007253">
    <property type="entry name" value="Cell_wall-bd_2"/>
</dbReference>
<dbReference type="InterPro" id="IPR037120">
    <property type="entry name" value="Haem_peroxidase_sf_animal"/>
</dbReference>
<dbReference type="InterPro" id="IPR001343">
    <property type="entry name" value="Hemolysn_Ca-bd"/>
</dbReference>
<dbReference type="GO" id="GO:0005576">
    <property type="term" value="C:extracellular region"/>
    <property type="evidence" value="ECO:0007669"/>
    <property type="project" value="UniProtKB-SubCell"/>
</dbReference>
<evidence type="ECO:0000256" key="5">
    <source>
        <dbReference type="SAM" id="SignalP"/>
    </source>
</evidence>
<feature type="chain" id="PRO_5026967334" description="Heme peroxidase" evidence="5">
    <location>
        <begin position="41"/>
        <end position="1889"/>
    </location>
</feature>
<dbReference type="Gene3D" id="2.150.10.10">
    <property type="entry name" value="Serralysin-like metalloprotease, C-terminal"/>
    <property type="match status" value="2"/>
</dbReference>
<dbReference type="InterPro" id="IPR011049">
    <property type="entry name" value="Serralysin-like_metalloprot_C"/>
</dbReference>
<dbReference type="Proteomes" id="UP000440668">
    <property type="component" value="Unassembled WGS sequence"/>
</dbReference>
<evidence type="ECO:0000313" key="6">
    <source>
        <dbReference type="EMBL" id="MTG90522.1"/>
    </source>
</evidence>
<evidence type="ECO:0000256" key="2">
    <source>
        <dbReference type="ARBA" id="ARBA00022525"/>
    </source>
</evidence>
<feature type="region of interest" description="Disordered" evidence="4">
    <location>
        <begin position="1726"/>
        <end position="1751"/>
    </location>
</feature>
<evidence type="ECO:0000313" key="7">
    <source>
        <dbReference type="Proteomes" id="UP000440668"/>
    </source>
</evidence>
<evidence type="ECO:0008006" key="8">
    <source>
        <dbReference type="Google" id="ProtNLM"/>
    </source>
</evidence>
<evidence type="ECO:0000256" key="1">
    <source>
        <dbReference type="ARBA" id="ARBA00004613"/>
    </source>
</evidence>
<dbReference type="GO" id="GO:0004601">
    <property type="term" value="F:peroxidase activity"/>
    <property type="evidence" value="ECO:0007669"/>
    <property type="project" value="InterPro"/>
</dbReference>
<dbReference type="PANTHER" id="PTHR11475:SF4">
    <property type="entry name" value="CHORION PEROXIDASE"/>
    <property type="match status" value="1"/>
</dbReference>
<comment type="subcellular location">
    <subcellularLocation>
        <location evidence="1">Secreted</location>
    </subcellularLocation>
</comment>
<dbReference type="PROSITE" id="PS00330">
    <property type="entry name" value="HEMOLYSIN_CALCIUM"/>
    <property type="match status" value="3"/>
</dbReference>
<dbReference type="Pfam" id="PF00353">
    <property type="entry name" value="HemolysinCabind"/>
    <property type="match status" value="5"/>
</dbReference>
<dbReference type="SUPFAM" id="SSF51120">
    <property type="entry name" value="beta-Roll"/>
    <property type="match status" value="2"/>
</dbReference>
<protein>
    <recommendedName>
        <fullName evidence="8">Heme peroxidase</fullName>
    </recommendedName>
</protein>
<dbReference type="Pfam" id="PF03098">
    <property type="entry name" value="An_peroxidase"/>
    <property type="match status" value="2"/>
</dbReference>
<dbReference type="PANTHER" id="PTHR11475">
    <property type="entry name" value="OXIDASE/PEROXIDASE"/>
    <property type="match status" value="1"/>
</dbReference>
<evidence type="ECO:0000256" key="4">
    <source>
        <dbReference type="SAM" id="MobiDB-lite"/>
    </source>
</evidence>
<keyword evidence="3" id="KW-0325">Glycoprotein</keyword>
<dbReference type="Gene3D" id="1.10.640.10">
    <property type="entry name" value="Haem peroxidase domain superfamily, animal type"/>
    <property type="match status" value="2"/>
</dbReference>
<evidence type="ECO:0000256" key="3">
    <source>
        <dbReference type="ARBA" id="ARBA00023180"/>
    </source>
</evidence>
<proteinExistence type="predicted"/>
<keyword evidence="5" id="KW-0732">Signal</keyword>
<sequence length="1889" mass="199286">MKLNELRSERARRNGRTRKFVAAFFAFILAGTLASTPAAAVTDPDPSFRLTAHDLEFILKQIHIAEAHSAGGTLLCDDPTDTSGKCVPSPALPFGLRTVDGSFNNLLAGQSDYGSADRPFPRLLGTTWREADPGPPFSPPNPPGATDPCAAGTTCYSMFAPGSFVYDADPRIISNLIVDQSADNPAAVNAAESTEGGEVRPDGSVYIPNTAPDEGLSAPFNAWFTFFGQFFDHGLDLVNKGGNGTLVVPLQPDDPLYDPASQTNFLVLTRATRLPGPDGVIGTADDEHNNQTTPFVDQNQTYTSHPAHQVFLREYELRDGVPHDTGRLLDGSLPGGGRGGLATWADVKQQAREVLGIDLTDADVLNVPQVAVDLYGNFIPGPGGFPLLVTDEDGDPETEDALNVEGNPAEPVPTTNALRTAHSFLDDIAHGSTPLFDAEGNLVPQQFDDEGSPIPPGVPLFNADGSPVTDQSLAGYDNVSLDEHFVTGDGRGNENIGLTAVHHVFHSEHNRLVGYIDGVLAENPELQKAYQGLEHQWPTKRAGDELPGPEDDDWSYEQRLFQAARFATEMQYQHLVFEEFARKVQPNVDPIVFNENSYDATIDPAIVAEYAHVVYRFGHSMLTEEIERVGFGTESVSLLDGFLNPRTYDDDGTLTPEQAAGAVVNGTTNQVAGQIDEHVISTLRNNLLGLPLDLATINMLRGRDTGTPGLQEARRTFYAASGSPTLQPYESWFDFGLGLKNGNNFGRGGSNASLINFVAAYGTHPSILAETTVEGKRNAASLLVNGTPSGEGFVQRFAGDTRFHTAAQISSSHFPTPAAGEPGVPVVYITTGHNFPDALAGGPAAAAGDGPILLVDRDAVPAATAAELLRLRPQTIVVLGGPLAVLDTVVSNLGGYTSGPVTRVAGTTRYDTAALISQALIPSGSVDTVYVATGENFPDSLAASAFASRDGHPILLTARDGLPAATRAELVRLAPSRVVVLGGPIAIGATPEAQIRAALPAATVTRVAGDTRYDTAAMLALAEFTGPVDTLYLTTGTNFPDGLAVGPVAGLSGAPVLLVPPTGAVPQVVVDAIGQLDPGRIVVLGGTLAVSPEVEAVIAGLAPLAQEAPADRVDFVHSTGAWANQPDGLTTTGLEDVDFWTGGLAEALDPFGGMLGSTFNFVFEKQLENLQFGDRFYYLFRNQGNQLFAALEANSFAKLIQRNTDASLLPADIFSVPDPSLDLENLPDPWPEQLSQMGDGTYRWDGDEHVEIHGNRTGDDRIRGGQGDDALWGYGGNDRIEGGSGNDEIIGGPGDDILTDSFGDDNIKGGLGNDAINGGPGVNLLLASHGNDFVVGGNDTPNDIFAGTGNDVVLGGAGRTNIFAGEGDDWVEGGTHADLAQGDNANQFQNDTIGGNDVVIGGAGNDDIEGEGGDDVLVGRAFGTDRHEGAIGYDWVTYYGENGGVDADLRFSTLQRPDVQAVRDRYDLVEALSGGGGSDVLRGQGVGVDDIPENEVPLHKMTQETLDLFPGLEEILRPGGGHEDYALRFMDDPLAADQDGQSNLLIGGPGSDLVEGRGGNDFIDGDAYLRVQLAVGDERFDSASQLQTRVFAGEVNPGDITIVREIVEDDEPDTVLDTAVYQFDREAYEVTDLGDGYVAVEHTGAAELEESDGRDILRNVEMLQFGDGCLVLATMEACASFGTVTFAGQIDPPTEDQPLTATVVFDESLVQNPTNVRFAWQLGEGGEEWEPSATGDTLPDAPNGRVDTFTPGDGDGGMLLRVVVTFRDDQGQLRSIVSDALPEVVNINDAPTQPVLSPASVAVGGGLNLGGFTDGDGLEEASEAGITYEWQASTDGFATVRVLDNVVPTAYLVTAAEAGHQIRVVVGYTDDQGTAETVISTVSTVTGGP</sequence>
<feature type="region of interest" description="Disordered" evidence="4">
    <location>
        <begin position="436"/>
        <end position="466"/>
    </location>
</feature>
<dbReference type="GO" id="GO:0005509">
    <property type="term" value="F:calcium ion binding"/>
    <property type="evidence" value="ECO:0007669"/>
    <property type="project" value="InterPro"/>
</dbReference>
<dbReference type="InterPro" id="IPR019791">
    <property type="entry name" value="Haem_peroxidase_animal"/>
</dbReference>
<dbReference type="RefSeq" id="WP_155099971.1">
    <property type="nucleotide sequence ID" value="NZ_WMKA01000052.1"/>
</dbReference>